<sequence>MLGMVFTEFIEMVEARFSPEVADDVLADAGLSHGGAYTAVGYYPADELRTMVDGLSRRTGRPVDELVRAFGSHLAQRFSQAHGQYFSAHRHPFDLIAAIDGHIHVEVRKLYPQAQLPQFDVLERLPGRMRLRYRSERRLHLLALGLIEGVIAWYGRPCQVAMTTLEDGAEFLLEEAP</sequence>
<dbReference type="GO" id="GO:0020037">
    <property type="term" value="F:heme binding"/>
    <property type="evidence" value="ECO:0007669"/>
    <property type="project" value="InterPro"/>
</dbReference>
<dbReference type="InterPro" id="IPR011644">
    <property type="entry name" value="Heme_NO-bd"/>
</dbReference>
<comment type="caution">
    <text evidence="2">The sequence shown here is derived from an EMBL/GenBank/DDBJ whole genome shotgun (WGS) entry which is preliminary data.</text>
</comment>
<dbReference type="RefSeq" id="WP_210802337.1">
    <property type="nucleotide sequence ID" value="NZ_JAGQDE010000009.1"/>
</dbReference>
<evidence type="ECO:0000313" key="2">
    <source>
        <dbReference type="EMBL" id="MBQ0959663.1"/>
    </source>
</evidence>
<evidence type="ECO:0000259" key="1">
    <source>
        <dbReference type="Pfam" id="PF07700"/>
    </source>
</evidence>
<proteinExistence type="predicted"/>
<dbReference type="InterPro" id="IPR038158">
    <property type="entry name" value="H-NOX_domain_sf"/>
</dbReference>
<dbReference type="Pfam" id="PF07700">
    <property type="entry name" value="HNOB"/>
    <property type="match status" value="1"/>
</dbReference>
<dbReference type="SUPFAM" id="SSF111126">
    <property type="entry name" value="Ligand-binding domain in the NO signalling and Golgi transport"/>
    <property type="match status" value="1"/>
</dbReference>
<dbReference type="AlphaFoldDB" id="A0A940YPI8"/>
<accession>A0A940YPI8</accession>
<dbReference type="InterPro" id="IPR024096">
    <property type="entry name" value="NO_sig/Golgi_transp_ligand-bd"/>
</dbReference>
<name>A0A940YPI8_9BURK</name>
<dbReference type="Gene3D" id="3.90.1520.10">
    <property type="entry name" value="H-NOX domain"/>
    <property type="match status" value="1"/>
</dbReference>
<dbReference type="Proteomes" id="UP000678374">
    <property type="component" value="Unassembled WGS sequence"/>
</dbReference>
<feature type="domain" description="Heme NO-binding" evidence="1">
    <location>
        <begin position="3"/>
        <end position="160"/>
    </location>
</feature>
<protein>
    <submittedName>
        <fullName evidence="2">Heme NO-binding domain-containing protein</fullName>
    </submittedName>
</protein>
<gene>
    <name evidence="2" type="ORF">KAK06_11965</name>
</gene>
<evidence type="ECO:0000313" key="3">
    <source>
        <dbReference type="Proteomes" id="UP000678374"/>
    </source>
</evidence>
<dbReference type="EMBL" id="JAGQDE010000009">
    <property type="protein sequence ID" value="MBQ0959663.1"/>
    <property type="molecule type" value="Genomic_DNA"/>
</dbReference>
<organism evidence="2 3">
    <name type="scientific">Ideonella aquatica</name>
    <dbReference type="NCBI Taxonomy" id="2824119"/>
    <lineage>
        <taxon>Bacteria</taxon>
        <taxon>Pseudomonadati</taxon>
        <taxon>Pseudomonadota</taxon>
        <taxon>Betaproteobacteria</taxon>
        <taxon>Burkholderiales</taxon>
        <taxon>Sphaerotilaceae</taxon>
        <taxon>Ideonella</taxon>
    </lineage>
</organism>
<keyword evidence="3" id="KW-1185">Reference proteome</keyword>
<reference evidence="2" key="1">
    <citation type="submission" date="2021-04" db="EMBL/GenBank/DDBJ databases">
        <title>The genome sequence of Ideonella sp. 4Y11.</title>
        <authorList>
            <person name="Liu Y."/>
        </authorList>
    </citation>
    <scope>NUCLEOTIDE SEQUENCE</scope>
    <source>
        <strain evidence="2">4Y11</strain>
    </source>
</reference>